<comment type="similarity">
    <text evidence="2">Belongs to the FAD-binding monooxygenase family.</text>
</comment>
<dbReference type="InterPro" id="IPR050775">
    <property type="entry name" value="FAD-binding_Monooxygenases"/>
</dbReference>
<gene>
    <name evidence="8" type="ORF">Q8814_11190</name>
</gene>
<dbReference type="InterPro" id="IPR036188">
    <property type="entry name" value="FAD/NAD-bd_sf"/>
</dbReference>
<dbReference type="Proteomes" id="UP001331936">
    <property type="component" value="Unassembled WGS sequence"/>
</dbReference>
<protein>
    <submittedName>
        <fullName evidence="8">NAD(P)/FAD-dependent oxidoreductase</fullName>
        <ecNumber evidence="8">1.14.13.-</ecNumber>
    </submittedName>
</protein>
<keyword evidence="9" id="KW-1185">Reference proteome</keyword>
<dbReference type="PANTHER" id="PTHR43098:SF2">
    <property type="entry name" value="FAD-BINDING MONOOXYGENASE AUSB-RELATED"/>
    <property type="match status" value="1"/>
</dbReference>
<dbReference type="EMBL" id="JAUZMZ010000051">
    <property type="protein sequence ID" value="MEE2032671.1"/>
    <property type="molecule type" value="Genomic_DNA"/>
</dbReference>
<proteinExistence type="inferred from homology"/>
<keyword evidence="5" id="KW-0521">NADP</keyword>
<sequence length="613" mass="68452">MAFTLPDSGLSLDIDFDPQHLRERFAVDKKKRIRPDTLAQFQGLSDVLEVDDRDPFVEPINRAPVTEELDALVLGGGFGGLTAGAHLTQNDVTNFRIVEYGGDFGGTWYWNRYPGVQCDIESHIYMPLLEETGYVPSQRYADGSEIFEHAQRIGRHYGLYEQTYFQTRATKATWDDEERRWEVTTDRGDRFLTKFLLRSNGALTKPQLPKVPGIGDFEGKIFHTSRWDYEYTGGSAAGNLENLRNKRVAVVGTGATGVQVVPYLAEDAKELVVVQRTPSVVQPRNNRKTDPAWAASLKPGWQYERHDNFNGIISGHEVEGNHVDDGWTHLFPALTGQHLVDAPVSELSVADQGVVAEIADMQQLMSAHQRVDSIVTDPAVADGLKPWFGYMCKRPCFNDEYLDTFNRANVTLAAAPTGIDGITADGIVVGGKHYEVDCIVFATGFETGSGPAGIYGYDVLGRDGRSMQEYFSDGAKTLHGFFTHGFPNFVELGMSQTAYYVNFVYMLDRKARHAARLIRHSLDNGISAFEPSMEAESSWVATVRASNEPRVAYWAACTPGYYNGQGDVSKAVFNEVFNSSEIDFWNMIEDWWEAREFEGLTFEWSHSAAPVEA</sequence>
<dbReference type="GO" id="GO:0016491">
    <property type="term" value="F:oxidoreductase activity"/>
    <property type="evidence" value="ECO:0007669"/>
    <property type="project" value="UniProtKB-KW"/>
</dbReference>
<keyword evidence="4" id="KW-0274">FAD</keyword>
<dbReference type="Gene3D" id="3.50.50.60">
    <property type="entry name" value="FAD/NAD(P)-binding domain"/>
    <property type="match status" value="2"/>
</dbReference>
<name>A0ABU7JRK3_9NOCA</name>
<dbReference type="SUPFAM" id="SSF51905">
    <property type="entry name" value="FAD/NAD(P)-binding domain"/>
    <property type="match status" value="1"/>
</dbReference>
<evidence type="ECO:0000256" key="5">
    <source>
        <dbReference type="ARBA" id="ARBA00022857"/>
    </source>
</evidence>
<dbReference type="PRINTS" id="PR00368">
    <property type="entry name" value="FADPNR"/>
</dbReference>
<keyword evidence="6 8" id="KW-0560">Oxidoreductase</keyword>
<evidence type="ECO:0000256" key="1">
    <source>
        <dbReference type="ARBA" id="ARBA00001974"/>
    </source>
</evidence>
<dbReference type="Pfam" id="PF07992">
    <property type="entry name" value="Pyr_redox_2"/>
    <property type="match status" value="1"/>
</dbReference>
<reference evidence="8 9" key="1">
    <citation type="submission" date="2023-08" db="EMBL/GenBank/DDBJ databases">
        <authorList>
            <person name="Girao M."/>
            <person name="Carvalho M.F."/>
        </authorList>
    </citation>
    <scope>NUCLEOTIDE SEQUENCE [LARGE SCALE GENOMIC DNA]</scope>
    <source>
        <strain evidence="8 9">CC-R104</strain>
    </source>
</reference>
<keyword evidence="3" id="KW-0285">Flavoprotein</keyword>
<accession>A0ABU7JRK3</accession>
<dbReference type="RefSeq" id="WP_330152088.1">
    <property type="nucleotide sequence ID" value="NZ_JAUZMZ010000051.1"/>
</dbReference>
<dbReference type="InterPro" id="IPR023753">
    <property type="entry name" value="FAD/NAD-binding_dom"/>
</dbReference>
<dbReference type="EC" id="1.14.13.-" evidence="8"/>
<evidence type="ECO:0000256" key="6">
    <source>
        <dbReference type="ARBA" id="ARBA00023002"/>
    </source>
</evidence>
<organism evidence="8 9">
    <name type="scientific">Rhodococcus chondri</name>
    <dbReference type="NCBI Taxonomy" id="3065941"/>
    <lineage>
        <taxon>Bacteria</taxon>
        <taxon>Bacillati</taxon>
        <taxon>Actinomycetota</taxon>
        <taxon>Actinomycetes</taxon>
        <taxon>Mycobacteriales</taxon>
        <taxon>Nocardiaceae</taxon>
        <taxon>Rhodococcus</taxon>
    </lineage>
</organism>
<evidence type="ECO:0000259" key="7">
    <source>
        <dbReference type="Pfam" id="PF07992"/>
    </source>
</evidence>
<comment type="cofactor">
    <cofactor evidence="1">
        <name>FAD</name>
        <dbReference type="ChEBI" id="CHEBI:57692"/>
    </cofactor>
</comment>
<evidence type="ECO:0000256" key="4">
    <source>
        <dbReference type="ARBA" id="ARBA00022827"/>
    </source>
</evidence>
<comment type="caution">
    <text evidence="8">The sequence shown here is derived from an EMBL/GenBank/DDBJ whole genome shotgun (WGS) entry which is preliminary data.</text>
</comment>
<evidence type="ECO:0000256" key="2">
    <source>
        <dbReference type="ARBA" id="ARBA00010139"/>
    </source>
</evidence>
<evidence type="ECO:0000313" key="8">
    <source>
        <dbReference type="EMBL" id="MEE2032671.1"/>
    </source>
</evidence>
<evidence type="ECO:0000256" key="3">
    <source>
        <dbReference type="ARBA" id="ARBA00022630"/>
    </source>
</evidence>
<feature type="domain" description="FAD/NAD(P)-binding" evidence="7">
    <location>
        <begin position="70"/>
        <end position="284"/>
    </location>
</feature>
<evidence type="ECO:0000313" key="9">
    <source>
        <dbReference type="Proteomes" id="UP001331936"/>
    </source>
</evidence>
<dbReference type="PANTHER" id="PTHR43098">
    <property type="entry name" value="L-ORNITHINE N(5)-MONOOXYGENASE-RELATED"/>
    <property type="match status" value="1"/>
</dbReference>